<proteinExistence type="predicted"/>
<accession>I7LBF3</accession>
<evidence type="ECO:0000313" key="2">
    <source>
        <dbReference type="EMBL" id="CCI83064.1"/>
    </source>
</evidence>
<comment type="caution">
    <text evidence="2">The sequence shown here is derived from an EMBL/GenBank/DDBJ whole genome shotgun (WGS) entry which is preliminary data.</text>
</comment>
<feature type="transmembrane region" description="Helical" evidence="1">
    <location>
        <begin position="14"/>
        <end position="33"/>
    </location>
</feature>
<dbReference type="Proteomes" id="UP000011016">
    <property type="component" value="Unassembled WGS sequence"/>
</dbReference>
<keyword evidence="1" id="KW-0472">Membrane</keyword>
<sequence length="98" mass="10957">MVKKIEKNTPYKKWLVINSALGAIAGIALYWAGSQFGPHILDWMGEKDPDGFNILEWDFTPLGCVIVAALGAVIALIPTSRIEWQERKERKDADRGES</sequence>
<protein>
    <submittedName>
        <fullName evidence="2">Putative membrane protein</fullName>
    </submittedName>
</protein>
<dbReference type="EMBL" id="CAJZ01000040">
    <property type="protein sequence ID" value="CCI83064.1"/>
    <property type="molecule type" value="Genomic_DNA"/>
</dbReference>
<evidence type="ECO:0000313" key="3">
    <source>
        <dbReference type="EMBL" id="EJZ82873.1"/>
    </source>
</evidence>
<evidence type="ECO:0000256" key="1">
    <source>
        <dbReference type="SAM" id="Phobius"/>
    </source>
</evidence>
<keyword evidence="4" id="KW-1185">Reference proteome</keyword>
<dbReference type="HOGENOM" id="CLU_2332804_0_0_11"/>
<dbReference type="RefSeq" id="WP_004600086.1">
    <property type="nucleotide sequence ID" value="NZ_HF541865.1"/>
</dbReference>
<keyword evidence="1" id="KW-0812">Transmembrane</keyword>
<gene>
    <name evidence="2" type="ORF">BN46_0316</name>
    <name evidence="3" type="ORF">HMPREF9719_00196</name>
</gene>
<dbReference type="EMBL" id="AHAE01000013">
    <property type="protein sequence ID" value="EJZ82873.1"/>
    <property type="molecule type" value="Genomic_DNA"/>
</dbReference>
<evidence type="ECO:0000313" key="5">
    <source>
        <dbReference type="Proteomes" id="UP000011016"/>
    </source>
</evidence>
<organism evidence="2 5">
    <name type="scientific">Corynebacterium otitidis ATCC 51513</name>
    <dbReference type="NCBI Taxonomy" id="883169"/>
    <lineage>
        <taxon>Bacteria</taxon>
        <taxon>Bacillati</taxon>
        <taxon>Actinomycetota</taxon>
        <taxon>Actinomycetes</taxon>
        <taxon>Mycobacteriales</taxon>
        <taxon>Corynebacteriaceae</taxon>
        <taxon>Corynebacterium</taxon>
    </lineage>
</organism>
<dbReference type="Proteomes" id="UP000006078">
    <property type="component" value="Unassembled WGS sequence"/>
</dbReference>
<keyword evidence="1" id="KW-1133">Transmembrane helix</keyword>
<name>I7LBF3_9CORY</name>
<feature type="transmembrane region" description="Helical" evidence="1">
    <location>
        <begin position="59"/>
        <end position="78"/>
    </location>
</feature>
<dbReference type="AlphaFoldDB" id="I7LBF3"/>
<reference evidence="3 4" key="2">
    <citation type="submission" date="2012-08" db="EMBL/GenBank/DDBJ databases">
        <title>The Genome Sequence of Turicella otitidis ATCC 51513.</title>
        <authorList>
            <consortium name="The Broad Institute Genome Sequencing Platform"/>
            <person name="Earl A."/>
            <person name="Ward D."/>
            <person name="Feldgarden M."/>
            <person name="Gevers D."/>
            <person name="Huys G."/>
            <person name="Walker B."/>
            <person name="Young S.K."/>
            <person name="Zeng Q."/>
            <person name="Gargeya S."/>
            <person name="Fitzgerald M."/>
            <person name="Haas B."/>
            <person name="Abouelleil A."/>
            <person name="Alvarado L."/>
            <person name="Arachchi H.M."/>
            <person name="Berlin A.M."/>
            <person name="Chapman S.B."/>
            <person name="Goldberg J."/>
            <person name="Griggs A."/>
            <person name="Gujja S."/>
            <person name="Hansen M."/>
            <person name="Howarth C."/>
            <person name="Imamovic A."/>
            <person name="Larimer J."/>
            <person name="McCowen C."/>
            <person name="Montmayeur A."/>
            <person name="Murphy C."/>
            <person name="Neiman D."/>
            <person name="Pearson M."/>
            <person name="Priest M."/>
            <person name="Roberts A."/>
            <person name="Saif S."/>
            <person name="Shea T."/>
            <person name="Sisk P."/>
            <person name="Sykes S."/>
            <person name="Wortman J."/>
            <person name="Nusbaum C."/>
            <person name="Birren B."/>
        </authorList>
    </citation>
    <scope>NUCLEOTIDE SEQUENCE [LARGE SCALE GENOMIC DNA]</scope>
    <source>
        <strain evidence="3 4">ATCC 51513</strain>
    </source>
</reference>
<evidence type="ECO:0000313" key="4">
    <source>
        <dbReference type="Proteomes" id="UP000006078"/>
    </source>
</evidence>
<reference evidence="2 5" key="1">
    <citation type="journal article" date="2012" name="J. Bacteriol.">
        <title>Draft Genome Sequence of Turicella otitidis ATCC 51513, Isolated from Middle Ear Fluid from a Child with Otitis Media.</title>
        <authorList>
            <person name="Brinkrolf K."/>
            <person name="Schneider J."/>
            <person name="Knecht M."/>
            <person name="Ruckert C."/>
            <person name="Tauch A."/>
        </authorList>
    </citation>
    <scope>NUCLEOTIDE SEQUENCE [LARGE SCALE GENOMIC DNA]</scope>
    <source>
        <strain evidence="2 5">ATCC 51513</strain>
    </source>
</reference>